<organism evidence="1">
    <name type="scientific">Siphoviridae sp. ctZHD14</name>
    <dbReference type="NCBI Taxonomy" id="2827891"/>
    <lineage>
        <taxon>Viruses</taxon>
        <taxon>Duplodnaviria</taxon>
        <taxon>Heunggongvirae</taxon>
        <taxon>Uroviricota</taxon>
        <taxon>Caudoviricetes</taxon>
    </lineage>
</organism>
<name>A0A8S5SWB0_9CAUD</name>
<proteinExistence type="predicted"/>
<evidence type="ECO:0000313" key="1">
    <source>
        <dbReference type="EMBL" id="DAF55254.1"/>
    </source>
</evidence>
<sequence>MAQYIIYGKGTERWFSKYHQRWFEPDKTFKALDYKGCRVSKIADAGFYDTKEEAQAVLDKVGEKPGRVFEIRKAK</sequence>
<protein>
    <submittedName>
        <fullName evidence="1">Uncharacterized protein</fullName>
    </submittedName>
</protein>
<dbReference type="EMBL" id="BK032687">
    <property type="protein sequence ID" value="DAF55254.1"/>
    <property type="molecule type" value="Genomic_DNA"/>
</dbReference>
<accession>A0A8S5SWB0</accession>
<reference evidence="1" key="1">
    <citation type="journal article" date="2021" name="Proc. Natl. Acad. Sci. U.S.A.">
        <title>A Catalog of Tens of Thousands of Viruses from Human Metagenomes Reveals Hidden Associations with Chronic Diseases.</title>
        <authorList>
            <person name="Tisza M.J."/>
            <person name="Buck C.B."/>
        </authorList>
    </citation>
    <scope>NUCLEOTIDE SEQUENCE</scope>
    <source>
        <strain evidence="1">CtZHD14</strain>
    </source>
</reference>